<dbReference type="RefSeq" id="WP_086203887.1">
    <property type="nucleotide sequence ID" value="NZ_NEGB01000005.1"/>
</dbReference>
<name>A0A1Y3CDL5_9GAMM</name>
<sequence length="81" mass="8965">MKKILLLSLASLSVSLTACSNMPKECEQSWKYMEDLAKKSGIPADAIQAQKKQFEEQIKNMSKDQAIQACQAQSSILGMVK</sequence>
<keyword evidence="3" id="KW-1185">Reference proteome</keyword>
<evidence type="ECO:0008006" key="4">
    <source>
        <dbReference type="Google" id="ProtNLM"/>
    </source>
</evidence>
<evidence type="ECO:0000256" key="1">
    <source>
        <dbReference type="SAM" id="SignalP"/>
    </source>
</evidence>
<dbReference type="EMBL" id="NEGB01000005">
    <property type="protein sequence ID" value="OTG65169.1"/>
    <property type="molecule type" value="Genomic_DNA"/>
</dbReference>
<protein>
    <recommendedName>
        <fullName evidence="4">Lipoprotein</fullName>
    </recommendedName>
</protein>
<dbReference type="PROSITE" id="PS51257">
    <property type="entry name" value="PROKAR_LIPOPROTEIN"/>
    <property type="match status" value="1"/>
</dbReference>
<dbReference type="AlphaFoldDB" id="A0A1Y3CDL5"/>
<dbReference type="Proteomes" id="UP000242765">
    <property type="component" value="Unassembled WGS sequence"/>
</dbReference>
<proteinExistence type="predicted"/>
<accession>A0A1Y3CDL5</accession>
<feature type="chain" id="PRO_5011002430" description="Lipoprotein" evidence="1">
    <location>
        <begin position="21"/>
        <end position="81"/>
    </location>
</feature>
<evidence type="ECO:0000313" key="3">
    <source>
        <dbReference type="Proteomes" id="UP000242765"/>
    </source>
</evidence>
<reference evidence="2 3" key="1">
    <citation type="submission" date="2017-04" db="EMBL/GenBank/DDBJ databases">
        <title>High diversity of culturable Acinetobacter species in natural soil and water ecosystems.</title>
        <authorList>
            <person name="Nemec A."/>
            <person name="Radolfova-Krizova L."/>
        </authorList>
    </citation>
    <scope>NUCLEOTIDE SEQUENCE [LARGE SCALE GENOMIC DNA]</scope>
    <source>
        <strain evidence="2 3">ANC 4999</strain>
    </source>
</reference>
<organism evidence="2 3">
    <name type="scientific">Acinetobacter silvestris</name>
    <dbReference type="NCBI Taxonomy" id="1977882"/>
    <lineage>
        <taxon>Bacteria</taxon>
        <taxon>Pseudomonadati</taxon>
        <taxon>Pseudomonadota</taxon>
        <taxon>Gammaproteobacteria</taxon>
        <taxon>Moraxellales</taxon>
        <taxon>Moraxellaceae</taxon>
        <taxon>Acinetobacter</taxon>
    </lineage>
</organism>
<gene>
    <name evidence="2" type="ORF">B9T28_10300</name>
</gene>
<feature type="signal peptide" evidence="1">
    <location>
        <begin position="1"/>
        <end position="20"/>
    </location>
</feature>
<evidence type="ECO:0000313" key="2">
    <source>
        <dbReference type="EMBL" id="OTG65169.1"/>
    </source>
</evidence>
<keyword evidence="1" id="KW-0732">Signal</keyword>
<comment type="caution">
    <text evidence="2">The sequence shown here is derived from an EMBL/GenBank/DDBJ whole genome shotgun (WGS) entry which is preliminary data.</text>
</comment>
<dbReference type="OrthoDB" id="6712636at2"/>